<organism evidence="1 2">
    <name type="scientific">Portunus trituberculatus</name>
    <name type="common">Swimming crab</name>
    <name type="synonym">Neptunus trituberculatus</name>
    <dbReference type="NCBI Taxonomy" id="210409"/>
    <lineage>
        <taxon>Eukaryota</taxon>
        <taxon>Metazoa</taxon>
        <taxon>Ecdysozoa</taxon>
        <taxon>Arthropoda</taxon>
        <taxon>Crustacea</taxon>
        <taxon>Multicrustacea</taxon>
        <taxon>Malacostraca</taxon>
        <taxon>Eumalacostraca</taxon>
        <taxon>Eucarida</taxon>
        <taxon>Decapoda</taxon>
        <taxon>Pleocyemata</taxon>
        <taxon>Brachyura</taxon>
        <taxon>Eubrachyura</taxon>
        <taxon>Portunoidea</taxon>
        <taxon>Portunidae</taxon>
        <taxon>Portuninae</taxon>
        <taxon>Portunus</taxon>
    </lineage>
</organism>
<gene>
    <name evidence="1" type="ORF">E2C01_101773</name>
</gene>
<reference evidence="1 2" key="1">
    <citation type="submission" date="2019-05" db="EMBL/GenBank/DDBJ databases">
        <title>Another draft genome of Portunus trituberculatus and its Hox gene families provides insights of decapod evolution.</title>
        <authorList>
            <person name="Jeong J.-H."/>
            <person name="Song I."/>
            <person name="Kim S."/>
            <person name="Choi T."/>
            <person name="Kim D."/>
            <person name="Ryu S."/>
            <person name="Kim W."/>
        </authorList>
    </citation>
    <scope>NUCLEOTIDE SEQUENCE [LARGE SCALE GENOMIC DNA]</scope>
    <source>
        <tissue evidence="1">Muscle</tissue>
    </source>
</reference>
<evidence type="ECO:0000313" key="2">
    <source>
        <dbReference type="Proteomes" id="UP000324222"/>
    </source>
</evidence>
<dbReference type="EMBL" id="VSRR010148857">
    <property type="protein sequence ID" value="MPD05996.1"/>
    <property type="molecule type" value="Genomic_DNA"/>
</dbReference>
<name>A0A5B7KGK2_PORTR</name>
<accession>A0A5B7KGK2</accession>
<dbReference type="Proteomes" id="UP000324222">
    <property type="component" value="Unassembled WGS sequence"/>
</dbReference>
<sequence length="65" mass="6642">MPLSSWAARSTRGSIALTCPTVTTQTRLTTAPSSTCVCPTLSSTRLLRATSPSSAGKVPSSTRSG</sequence>
<protein>
    <submittedName>
        <fullName evidence="1">Uncharacterized protein</fullName>
    </submittedName>
</protein>
<evidence type="ECO:0000313" key="1">
    <source>
        <dbReference type="EMBL" id="MPD05996.1"/>
    </source>
</evidence>
<dbReference type="AlphaFoldDB" id="A0A5B7KGK2"/>
<proteinExistence type="predicted"/>
<keyword evidence="2" id="KW-1185">Reference proteome</keyword>
<comment type="caution">
    <text evidence="1">The sequence shown here is derived from an EMBL/GenBank/DDBJ whole genome shotgun (WGS) entry which is preliminary data.</text>
</comment>